<dbReference type="Pfam" id="PF00970">
    <property type="entry name" value="FAD_binding_6"/>
    <property type="match status" value="1"/>
</dbReference>
<dbReference type="InterPro" id="IPR001433">
    <property type="entry name" value="OxRdtase_FAD/NAD-bd"/>
</dbReference>
<dbReference type="VEuPathDB" id="FungiDB:ASPSYDRAFT_50548"/>
<dbReference type="Gene3D" id="2.60.40.650">
    <property type="match status" value="1"/>
</dbReference>
<dbReference type="SUPFAM" id="SSF56524">
    <property type="entry name" value="Oxidoreductase molybdopterin-binding domain"/>
    <property type="match status" value="1"/>
</dbReference>
<evidence type="ECO:0000256" key="5">
    <source>
        <dbReference type="ARBA" id="ARBA00006253"/>
    </source>
</evidence>
<keyword evidence="10" id="KW-0285">Flavoprotein</keyword>
<dbReference type="RefSeq" id="XP_040697607.1">
    <property type="nucleotide sequence ID" value="XM_040848104.1"/>
</dbReference>
<evidence type="ECO:0000256" key="11">
    <source>
        <dbReference type="ARBA" id="ARBA00022723"/>
    </source>
</evidence>
<dbReference type="PRINTS" id="PR00406">
    <property type="entry name" value="CYTB5RDTASE"/>
</dbReference>
<dbReference type="OrthoDB" id="432685at2759"/>
<dbReference type="InterPro" id="IPR001199">
    <property type="entry name" value="Cyt_B5-like_heme/steroid-bd"/>
</dbReference>
<dbReference type="InterPro" id="IPR008333">
    <property type="entry name" value="Cbr1-like_FAD-bd_dom"/>
</dbReference>
<evidence type="ECO:0000256" key="4">
    <source>
        <dbReference type="ARBA" id="ARBA00003838"/>
    </source>
</evidence>
<dbReference type="InterPro" id="IPR036374">
    <property type="entry name" value="OxRdtase_Mopterin-bd_sf"/>
</dbReference>
<evidence type="ECO:0000256" key="13">
    <source>
        <dbReference type="ARBA" id="ARBA00023002"/>
    </source>
</evidence>
<dbReference type="Proteomes" id="UP000184356">
    <property type="component" value="Unassembled WGS sequence"/>
</dbReference>
<comment type="catalytic activity">
    <reaction evidence="15">
        <text>nitrite + NADP(+) + H2O = nitrate + NADPH + H(+)</text>
        <dbReference type="Rhea" id="RHEA:19061"/>
        <dbReference type="ChEBI" id="CHEBI:15377"/>
        <dbReference type="ChEBI" id="CHEBI:15378"/>
        <dbReference type="ChEBI" id="CHEBI:16301"/>
        <dbReference type="ChEBI" id="CHEBI:17632"/>
        <dbReference type="ChEBI" id="CHEBI:57783"/>
        <dbReference type="ChEBI" id="CHEBI:58349"/>
        <dbReference type="EC" id="1.7.1.3"/>
    </reaction>
</comment>
<evidence type="ECO:0000256" key="6">
    <source>
        <dbReference type="ARBA" id="ARBA00011738"/>
    </source>
</evidence>
<feature type="compositionally biased region" description="Basic and acidic residues" evidence="16">
    <location>
        <begin position="118"/>
        <end position="167"/>
    </location>
</feature>
<dbReference type="InterPro" id="IPR014756">
    <property type="entry name" value="Ig_E-set"/>
</dbReference>
<name>A0A1L9T387_9EURO</name>
<dbReference type="GO" id="GO:0042128">
    <property type="term" value="P:nitrate assimilation"/>
    <property type="evidence" value="ECO:0007669"/>
    <property type="project" value="UniProtKB-KW"/>
</dbReference>
<evidence type="ECO:0000256" key="12">
    <source>
        <dbReference type="ARBA" id="ARBA00022827"/>
    </source>
</evidence>
<dbReference type="SUPFAM" id="SSF81296">
    <property type="entry name" value="E set domains"/>
    <property type="match status" value="1"/>
</dbReference>
<evidence type="ECO:0000256" key="2">
    <source>
        <dbReference type="ARBA" id="ARBA00001971"/>
    </source>
</evidence>
<dbReference type="EC" id="1.7.1.3" evidence="7"/>
<evidence type="ECO:0000256" key="14">
    <source>
        <dbReference type="ARBA" id="ARBA00023063"/>
    </source>
</evidence>
<protein>
    <recommendedName>
        <fullName evidence="8">Nitrate reductase [NADPH]</fullName>
        <ecNumber evidence="7">1.7.1.3</ecNumber>
    </recommendedName>
</protein>
<feature type="compositionally biased region" description="Basic and acidic residues" evidence="16">
    <location>
        <begin position="218"/>
        <end position="229"/>
    </location>
</feature>
<dbReference type="SUPFAM" id="SSF63380">
    <property type="entry name" value="Riboflavin synthase domain-like"/>
    <property type="match status" value="1"/>
</dbReference>
<evidence type="ECO:0000256" key="7">
    <source>
        <dbReference type="ARBA" id="ARBA00012673"/>
    </source>
</evidence>
<dbReference type="PANTHER" id="PTHR19372">
    <property type="entry name" value="SULFITE REDUCTASE"/>
    <property type="match status" value="1"/>
</dbReference>
<gene>
    <name evidence="19" type="ORF">ASPSYDRAFT_50548</name>
</gene>
<keyword evidence="9" id="KW-0500">Molybdenum</keyword>
<evidence type="ECO:0000259" key="17">
    <source>
        <dbReference type="PROSITE" id="PS50255"/>
    </source>
</evidence>
<dbReference type="GO" id="GO:0008482">
    <property type="term" value="F:sulfite oxidase activity"/>
    <property type="evidence" value="ECO:0007669"/>
    <property type="project" value="TreeGrafter"/>
</dbReference>
<dbReference type="InterPro" id="IPR036400">
    <property type="entry name" value="Cyt_B5-like_heme/steroid_sf"/>
</dbReference>
<dbReference type="CDD" id="cd06183">
    <property type="entry name" value="cyt_b5_reduct_like"/>
    <property type="match status" value="1"/>
</dbReference>
<accession>A0A1L9T387</accession>
<dbReference type="InterPro" id="IPR017927">
    <property type="entry name" value="FAD-bd_FR_type"/>
</dbReference>
<sequence length="1032" mass="117998">MSTETHQGASGLEILNEPDWTQTHSHRVGTRDRDARFIGFTNAGDEKSKDLEEISEETLDQLREKVRKGELVTVRDIMQKQIDFHLEKPHVHPKFWRYVLHTTESFIKQEQPWPINQKKKEEAEKKAKEKEEEEAKLKEEEEKQKKKRNQKEGGGDQGKQDGQKNETDEKEDQGDEGDKEDKQPKRSTEEEMLLQSLQHEQKYRESMGKNDGQGRCPLYDETRPQRIDEADQFSPDSWIPRSDKLIRLTGKHPLNAEVDLTTLFGAGLITPSTLHYVRNHAAVPHLLWENHKVHITAGKTLTLEMDELKNRFSSINIPIFLACDGNRRKELNMVKKTKGFNYTAAAGGCSYWKGVLLRDVLLEADVQSLMEKASHKHYWVNYEGADELSEGKYATCIPLEYAMDARNDVILAYQMNDHPIPPDHGHPVRLMLPGWVGARSVKWLTKVWVTDYENNSHYHIYDNRQLPSFITDPSSEVAQIMYHHPSTLCNTQMLNSVIVRPMQGERVNLVDVKKGKIYRVQGFAYGGNGNEVARVEISLNGGNDWLYCVRKFPEAPIRHGKKFWTWLHWHVDLDISKLIRAQSILVRAVDEHRNTQPSKPIWNLEGMMNNCWYEVKPEVFECREDEEAYLLFRHPVDAGNGTNGWMKLSTEEQIEDVKRKAAAPEKQFTRQEIEKHGTEDDCWIVVDGNVYDATSVLSWHPGGKGPIMAHAGAVHMDTTDEFMSIHDNYAQGKLKECIIGKVTEKAMDYMKRVAHQQKEEGQQAGEQNPDIALDEHRWTQAKLMKKKRLSDDTQQYTFGLPPPAKKLGLQTGQHVQVGFHFEDRLVVRPYTPVRPILDEEDDGTFDLVVKTYFPDEDQPGGTMSNILDCLRQGQEIEVKGPSGGIRYLGDGRFAVDEKQYAFDNVSLILGGSGVTPGYQIIARILKNKNDKTRVKVIDANKSENDILMKNKFADFAASAKDRFEIVHVLSHPGEDWNGLSGHVNEDIIKKHAFEPGDKNVALLCGPPTMIQKAALPALKDWGYDEDRNLFGF</sequence>
<dbReference type="EMBL" id="KV878596">
    <property type="protein sequence ID" value="OJJ53801.1"/>
    <property type="molecule type" value="Genomic_DNA"/>
</dbReference>
<dbReference type="GO" id="GO:0050464">
    <property type="term" value="F:nitrate reductase (NADPH) activity"/>
    <property type="evidence" value="ECO:0007669"/>
    <property type="project" value="UniProtKB-EC"/>
</dbReference>
<keyword evidence="20" id="KW-1185">Reference proteome</keyword>
<comment type="function">
    <text evidence="4">Nitrate reductase is a key enzyme involved in the first step of nitrate assimilation in plants, fungi and bacteria.</text>
</comment>
<dbReference type="Gene3D" id="3.10.120.10">
    <property type="entry name" value="Cytochrome b5-like heme/steroid binding domain"/>
    <property type="match status" value="1"/>
</dbReference>
<evidence type="ECO:0000313" key="19">
    <source>
        <dbReference type="EMBL" id="OJJ53801.1"/>
    </source>
</evidence>
<dbReference type="AlphaFoldDB" id="A0A1L9T387"/>
<dbReference type="InterPro" id="IPR005066">
    <property type="entry name" value="MoCF_OxRdtse_dimer"/>
</dbReference>
<comment type="similarity">
    <text evidence="5">Belongs to the nitrate reductase family.</text>
</comment>
<evidence type="ECO:0000256" key="8">
    <source>
        <dbReference type="ARBA" id="ARBA00015499"/>
    </source>
</evidence>
<organism evidence="19 20">
    <name type="scientific">Aspergillus sydowii CBS 593.65</name>
    <dbReference type="NCBI Taxonomy" id="1036612"/>
    <lineage>
        <taxon>Eukaryota</taxon>
        <taxon>Fungi</taxon>
        <taxon>Dikarya</taxon>
        <taxon>Ascomycota</taxon>
        <taxon>Pezizomycotina</taxon>
        <taxon>Eurotiomycetes</taxon>
        <taxon>Eurotiomycetidae</taxon>
        <taxon>Eurotiales</taxon>
        <taxon>Aspergillaceae</taxon>
        <taxon>Aspergillus</taxon>
        <taxon>Aspergillus subgen. Nidulantes</taxon>
    </lineage>
</organism>
<evidence type="ECO:0000313" key="20">
    <source>
        <dbReference type="Proteomes" id="UP000184356"/>
    </source>
</evidence>
<keyword evidence="12" id="KW-0274">FAD</keyword>
<evidence type="ECO:0000256" key="1">
    <source>
        <dbReference type="ARBA" id="ARBA00001924"/>
    </source>
</evidence>
<dbReference type="STRING" id="1036612.A0A1L9T387"/>
<evidence type="ECO:0000259" key="18">
    <source>
        <dbReference type="PROSITE" id="PS51384"/>
    </source>
</evidence>
<dbReference type="Gene3D" id="3.40.50.80">
    <property type="entry name" value="Nucleotide-binding domain of ferredoxin-NADP reductase (FNR) module"/>
    <property type="match status" value="1"/>
</dbReference>
<dbReference type="Pfam" id="PF00175">
    <property type="entry name" value="NAD_binding_1"/>
    <property type="match status" value="1"/>
</dbReference>
<keyword evidence="11" id="KW-0479">Metal-binding</keyword>
<dbReference type="Pfam" id="PF03404">
    <property type="entry name" value="Mo-co_dimer"/>
    <property type="match status" value="1"/>
</dbReference>
<dbReference type="Gene3D" id="3.90.420.10">
    <property type="entry name" value="Oxidoreductase, molybdopterin-binding domain"/>
    <property type="match status" value="1"/>
</dbReference>
<dbReference type="GO" id="GO:0006790">
    <property type="term" value="P:sulfur compound metabolic process"/>
    <property type="evidence" value="ECO:0007669"/>
    <property type="project" value="TreeGrafter"/>
</dbReference>
<dbReference type="GeneID" id="63764177"/>
<keyword evidence="13" id="KW-0560">Oxidoreductase</keyword>
<dbReference type="GO" id="GO:0043546">
    <property type="term" value="F:molybdopterin cofactor binding"/>
    <property type="evidence" value="ECO:0007669"/>
    <property type="project" value="TreeGrafter"/>
</dbReference>
<feature type="region of interest" description="Disordered" evidence="16">
    <location>
        <begin position="1"/>
        <end position="31"/>
    </location>
</feature>
<dbReference type="InterPro" id="IPR039261">
    <property type="entry name" value="FNR_nucleotide-bd"/>
</dbReference>
<feature type="region of interest" description="Disordered" evidence="16">
    <location>
        <begin position="205"/>
        <end position="235"/>
    </location>
</feature>
<evidence type="ECO:0000256" key="16">
    <source>
        <dbReference type="SAM" id="MobiDB-lite"/>
    </source>
</evidence>
<feature type="region of interest" description="Disordered" evidence="16">
    <location>
        <begin position="117"/>
        <end position="193"/>
    </location>
</feature>
<dbReference type="PANTHER" id="PTHR19372:SF7">
    <property type="entry name" value="SULFITE OXIDASE, MITOCHONDRIAL"/>
    <property type="match status" value="1"/>
</dbReference>
<dbReference type="InterPro" id="IPR008335">
    <property type="entry name" value="Mopterin_OxRdtase_euk"/>
</dbReference>
<dbReference type="SUPFAM" id="SSF52343">
    <property type="entry name" value="Ferredoxin reductase-like, C-terminal NADP-linked domain"/>
    <property type="match status" value="1"/>
</dbReference>
<dbReference type="PRINTS" id="PR00407">
    <property type="entry name" value="EUMOPTERIN"/>
</dbReference>
<comment type="cofactor">
    <cofactor evidence="1">
        <name>Mo-molybdopterin</name>
        <dbReference type="ChEBI" id="CHEBI:71302"/>
    </cofactor>
</comment>
<evidence type="ECO:0000256" key="15">
    <source>
        <dbReference type="ARBA" id="ARBA00049155"/>
    </source>
</evidence>
<dbReference type="Pfam" id="PF00174">
    <property type="entry name" value="Oxidored_molyb"/>
    <property type="match status" value="1"/>
</dbReference>
<comment type="subunit">
    <text evidence="6">Homodimer.</text>
</comment>
<feature type="domain" description="FAD-binding FR-type" evidence="18">
    <location>
        <begin position="776"/>
        <end position="888"/>
    </location>
</feature>
<dbReference type="Gene3D" id="2.40.30.10">
    <property type="entry name" value="Translation factors"/>
    <property type="match status" value="1"/>
</dbReference>
<dbReference type="PROSITE" id="PS51384">
    <property type="entry name" value="FAD_FR"/>
    <property type="match status" value="1"/>
</dbReference>
<evidence type="ECO:0000256" key="3">
    <source>
        <dbReference type="ARBA" id="ARBA00001974"/>
    </source>
</evidence>
<dbReference type="SMART" id="SM01117">
    <property type="entry name" value="Cyt-b5"/>
    <property type="match status" value="1"/>
</dbReference>
<dbReference type="InterPro" id="IPR000572">
    <property type="entry name" value="OxRdtase_Mopterin-bd_dom"/>
</dbReference>
<comment type="cofactor">
    <cofactor evidence="2">
        <name>heme</name>
        <dbReference type="ChEBI" id="CHEBI:30413"/>
    </cofactor>
</comment>
<keyword evidence="14" id="KW-0534">Nitrate assimilation</keyword>
<dbReference type="GO" id="GO:0020037">
    <property type="term" value="F:heme binding"/>
    <property type="evidence" value="ECO:0007669"/>
    <property type="project" value="TreeGrafter"/>
</dbReference>
<feature type="compositionally biased region" description="Acidic residues" evidence="16">
    <location>
        <begin position="168"/>
        <end position="178"/>
    </location>
</feature>
<comment type="cofactor">
    <cofactor evidence="3">
        <name>FAD</name>
        <dbReference type="ChEBI" id="CHEBI:57692"/>
    </cofactor>
</comment>
<dbReference type="SUPFAM" id="SSF55856">
    <property type="entry name" value="Cytochrome b5-like heme/steroid binding domain"/>
    <property type="match status" value="1"/>
</dbReference>
<proteinExistence type="inferred from homology"/>
<dbReference type="Pfam" id="PF00173">
    <property type="entry name" value="Cyt-b5"/>
    <property type="match status" value="1"/>
</dbReference>
<feature type="domain" description="Cytochrome b5 heme-binding" evidence="17">
    <location>
        <begin position="665"/>
        <end position="743"/>
    </location>
</feature>
<dbReference type="GO" id="GO:0030151">
    <property type="term" value="F:molybdenum ion binding"/>
    <property type="evidence" value="ECO:0007669"/>
    <property type="project" value="InterPro"/>
</dbReference>
<dbReference type="InterPro" id="IPR017938">
    <property type="entry name" value="Riboflavin_synthase-like_b-brl"/>
</dbReference>
<evidence type="ECO:0000256" key="9">
    <source>
        <dbReference type="ARBA" id="ARBA00022505"/>
    </source>
</evidence>
<reference evidence="20" key="1">
    <citation type="journal article" date="2017" name="Genome Biol.">
        <title>Comparative genomics reveals high biological diversity and specific adaptations in the industrially and medically important fungal genus Aspergillus.</title>
        <authorList>
            <person name="de Vries R.P."/>
            <person name="Riley R."/>
            <person name="Wiebenga A."/>
            <person name="Aguilar-Osorio G."/>
            <person name="Amillis S."/>
            <person name="Uchima C.A."/>
            <person name="Anderluh G."/>
            <person name="Asadollahi M."/>
            <person name="Askin M."/>
            <person name="Barry K."/>
            <person name="Battaglia E."/>
            <person name="Bayram O."/>
            <person name="Benocci T."/>
            <person name="Braus-Stromeyer S.A."/>
            <person name="Caldana C."/>
            <person name="Canovas D."/>
            <person name="Cerqueira G.C."/>
            <person name="Chen F."/>
            <person name="Chen W."/>
            <person name="Choi C."/>
            <person name="Clum A."/>
            <person name="Dos Santos R.A."/>
            <person name="Damasio A.R."/>
            <person name="Diallinas G."/>
            <person name="Emri T."/>
            <person name="Fekete E."/>
            <person name="Flipphi M."/>
            <person name="Freyberg S."/>
            <person name="Gallo A."/>
            <person name="Gournas C."/>
            <person name="Habgood R."/>
            <person name="Hainaut M."/>
            <person name="Harispe M.L."/>
            <person name="Henrissat B."/>
            <person name="Hilden K.S."/>
            <person name="Hope R."/>
            <person name="Hossain A."/>
            <person name="Karabika E."/>
            <person name="Karaffa L."/>
            <person name="Karanyi Z."/>
            <person name="Krasevec N."/>
            <person name="Kuo A."/>
            <person name="Kusch H."/>
            <person name="LaButti K."/>
            <person name="Lagendijk E.L."/>
            <person name="Lapidus A."/>
            <person name="Levasseur A."/>
            <person name="Lindquist E."/>
            <person name="Lipzen A."/>
            <person name="Logrieco A.F."/>
            <person name="MacCabe A."/>
            <person name="Maekelae M.R."/>
            <person name="Malavazi I."/>
            <person name="Melin P."/>
            <person name="Meyer V."/>
            <person name="Mielnichuk N."/>
            <person name="Miskei M."/>
            <person name="Molnar A.P."/>
            <person name="Mule G."/>
            <person name="Ngan C.Y."/>
            <person name="Orejas M."/>
            <person name="Orosz E."/>
            <person name="Ouedraogo J.P."/>
            <person name="Overkamp K.M."/>
            <person name="Park H.-S."/>
            <person name="Perrone G."/>
            <person name="Piumi F."/>
            <person name="Punt P.J."/>
            <person name="Ram A.F."/>
            <person name="Ramon A."/>
            <person name="Rauscher S."/>
            <person name="Record E."/>
            <person name="Riano-Pachon D.M."/>
            <person name="Robert V."/>
            <person name="Roehrig J."/>
            <person name="Ruller R."/>
            <person name="Salamov A."/>
            <person name="Salih N.S."/>
            <person name="Samson R.A."/>
            <person name="Sandor E."/>
            <person name="Sanguinetti M."/>
            <person name="Schuetze T."/>
            <person name="Sepcic K."/>
            <person name="Shelest E."/>
            <person name="Sherlock G."/>
            <person name="Sophianopoulou V."/>
            <person name="Squina F.M."/>
            <person name="Sun H."/>
            <person name="Susca A."/>
            <person name="Todd R.B."/>
            <person name="Tsang A."/>
            <person name="Unkles S.E."/>
            <person name="van de Wiele N."/>
            <person name="van Rossen-Uffink D."/>
            <person name="Oliveira J.V."/>
            <person name="Vesth T.C."/>
            <person name="Visser J."/>
            <person name="Yu J.-H."/>
            <person name="Zhou M."/>
            <person name="Andersen M.R."/>
            <person name="Archer D.B."/>
            <person name="Baker S.E."/>
            <person name="Benoit I."/>
            <person name="Brakhage A.A."/>
            <person name="Braus G.H."/>
            <person name="Fischer R."/>
            <person name="Frisvad J.C."/>
            <person name="Goldman G.H."/>
            <person name="Houbraken J."/>
            <person name="Oakley B."/>
            <person name="Pocsi I."/>
            <person name="Scazzocchio C."/>
            <person name="Seiboth B."/>
            <person name="vanKuyk P.A."/>
            <person name="Wortman J."/>
            <person name="Dyer P.S."/>
            <person name="Grigoriev I.V."/>
        </authorList>
    </citation>
    <scope>NUCLEOTIDE SEQUENCE [LARGE SCALE GENOMIC DNA]</scope>
    <source>
        <strain evidence="20">CBS 593.65</strain>
    </source>
</reference>
<dbReference type="PROSITE" id="PS50255">
    <property type="entry name" value="CYTOCHROME_B5_2"/>
    <property type="match status" value="1"/>
</dbReference>
<evidence type="ECO:0000256" key="10">
    <source>
        <dbReference type="ARBA" id="ARBA00022630"/>
    </source>
</evidence>
<feature type="compositionally biased region" description="Basic and acidic residues" evidence="16">
    <location>
        <begin position="179"/>
        <end position="189"/>
    </location>
</feature>